<dbReference type="InterPro" id="IPR001242">
    <property type="entry name" value="Condensation_dom"/>
</dbReference>
<reference evidence="1 2" key="1">
    <citation type="submission" date="2024-06" db="EMBL/GenBank/DDBJ databases">
        <authorList>
            <person name="Li F."/>
        </authorList>
    </citation>
    <scope>NUCLEOTIDE SEQUENCE [LARGE SCALE GENOMIC DNA]</scope>
    <source>
        <strain evidence="1 2">GXAS 311</strain>
    </source>
</reference>
<organism evidence="1 2">
    <name type="scientific">Aliikangiella maris</name>
    <dbReference type="NCBI Taxonomy" id="3162458"/>
    <lineage>
        <taxon>Bacteria</taxon>
        <taxon>Pseudomonadati</taxon>
        <taxon>Pseudomonadota</taxon>
        <taxon>Gammaproteobacteria</taxon>
        <taxon>Oceanospirillales</taxon>
        <taxon>Pleioneaceae</taxon>
        <taxon>Aliikangiella</taxon>
    </lineage>
</organism>
<dbReference type="Pfam" id="PF02801">
    <property type="entry name" value="Ketoacyl-synt_C"/>
    <property type="match status" value="1"/>
</dbReference>
<dbReference type="InterPro" id="IPR014030">
    <property type="entry name" value="Ketoacyl_synth_N"/>
</dbReference>
<dbReference type="Proteomes" id="UP001548189">
    <property type="component" value="Unassembled WGS sequence"/>
</dbReference>
<dbReference type="Gene3D" id="2.30.38.10">
    <property type="entry name" value="Luciferase, Domain 3"/>
    <property type="match status" value="1"/>
</dbReference>
<dbReference type="SMART" id="SM00823">
    <property type="entry name" value="PKS_PP"/>
    <property type="match status" value="1"/>
</dbReference>
<dbReference type="SUPFAM" id="SSF52777">
    <property type="entry name" value="CoA-dependent acyltransferases"/>
    <property type="match status" value="4"/>
</dbReference>
<dbReference type="SUPFAM" id="SSF47336">
    <property type="entry name" value="ACP-like"/>
    <property type="match status" value="2"/>
</dbReference>
<accession>A0ABV2BUA8</accession>
<comment type="caution">
    <text evidence="1">The sequence shown here is derived from an EMBL/GenBank/DDBJ whole genome shotgun (WGS) entry which is preliminary data.</text>
</comment>
<dbReference type="InterPro" id="IPR014031">
    <property type="entry name" value="Ketoacyl_synth_C"/>
</dbReference>
<dbReference type="SUPFAM" id="SSF56801">
    <property type="entry name" value="Acetyl-CoA synthetase-like"/>
    <property type="match status" value="1"/>
</dbReference>
<dbReference type="CDD" id="cd19531">
    <property type="entry name" value="LCL_NRPS-like"/>
    <property type="match status" value="1"/>
</dbReference>
<dbReference type="CDD" id="cd00833">
    <property type="entry name" value="PKS"/>
    <property type="match status" value="1"/>
</dbReference>
<evidence type="ECO:0000313" key="1">
    <source>
        <dbReference type="EMBL" id="MET1255506.1"/>
    </source>
</evidence>
<dbReference type="Gene3D" id="3.30.300.30">
    <property type="match status" value="1"/>
</dbReference>
<keyword evidence="2" id="KW-1185">Reference proteome</keyword>
<dbReference type="SMART" id="SM00825">
    <property type="entry name" value="PKS_KS"/>
    <property type="match status" value="1"/>
</dbReference>
<evidence type="ECO:0000313" key="2">
    <source>
        <dbReference type="Proteomes" id="UP001548189"/>
    </source>
</evidence>
<dbReference type="InterPro" id="IPR020845">
    <property type="entry name" value="AMP-binding_CS"/>
</dbReference>
<dbReference type="EMBL" id="JBEVCJ010000010">
    <property type="protein sequence ID" value="MET1255506.1"/>
    <property type="molecule type" value="Genomic_DNA"/>
</dbReference>
<dbReference type="InterPro" id="IPR020841">
    <property type="entry name" value="PKS_Beta-ketoAc_synthase_dom"/>
</dbReference>
<dbReference type="Pfam" id="PF00550">
    <property type="entry name" value="PP-binding"/>
    <property type="match status" value="2"/>
</dbReference>
<dbReference type="InterPro" id="IPR009081">
    <property type="entry name" value="PP-bd_ACP"/>
</dbReference>
<dbReference type="InterPro" id="IPR023213">
    <property type="entry name" value="CAT-like_dom_sf"/>
</dbReference>
<dbReference type="PROSITE" id="PS00012">
    <property type="entry name" value="PHOSPHOPANTETHEINE"/>
    <property type="match status" value="2"/>
</dbReference>
<gene>
    <name evidence="1" type="ORF">ABVT43_10240</name>
</gene>
<dbReference type="Pfam" id="PF00109">
    <property type="entry name" value="ketoacyl-synt"/>
    <property type="match status" value="1"/>
</dbReference>
<dbReference type="PROSITE" id="PS50075">
    <property type="entry name" value="CARRIER"/>
    <property type="match status" value="1"/>
</dbReference>
<sequence>MTQTNEEIRKDLYRYLLTQVKDNLLDKQSAIQYLKVIEASSKTELPAIAIVGIACRFPFADNKDEFWLNLAQGKSCIREFPGSRQTDMSHNVVDGMPLFQGGFLERIDQFDAEYFNIPPTVALHMDPYHRLLLQSFIETIEDAGYAKTAFANSNTGVYVGNDHTHRYISNYLDFLAQPDFTSITGSWTAVLASRISFLLNLRGPAVVVDTSCSSGLAALDSAIKAIHSKDCDTALVGAANLYLTPTAKVVDEIENEEAKVRAFDQQASGTVWGEAVVSLMIKSIDKAVADGDSIYAVIDALAMNNDGATNGITAPNAKAQQEVILKAWAKAQVEASDISYIESHGTGTHLGDPIEIKGLIGAFAKKTQKKQFCGIGSVKSNIGHTVGVAGLASLMKVLLSLKHQQLPPSINFEVPNQFIDFCNSPVYVNNQLTPWLVEPEQKRIAGISSFGLSGTNCHLILSEYHSSTVVSEQTLSEVELFVISARSNLLMAEQIRRYRDFIQHNLSVPLKDICFTANVGREHYTERFAIIASSHQELLSQLSELLDHIENQSRETNESLISNDDNGIIANNQFNHYRGKKPSELDKLSTQFYLAEQILPAQRRENLMNLAKLYCAGAQVQWAKVYTDKTYHRVHLPAQPFLLTRFWDESVIASAKQNQQSSSSTNNFVTVESDNGLDAEASGGIDRQHLLTELKAQYTQLVESIQVNSSMEQSIPSLPVFIFERLISEVTGYQTVDLSKNIYSLGADSIGGAKIIQLINLLFNIEVNISALLAAESLHSFYQQIDDKFNLSSSLQHNEHADSALANKTSTTRIERLPQQQYYPLSSAQKRLYLLNTITPDLTVYNVNATVEVDQLPDSEKLYQAFEKLMQRHWILKAGFVMQDQQPLQFIADNHQFEIQHFSIKDQQTNSQKSSNAWLMEELNQIAIQFIRPFDLAKPPLIRVALIKSDVGRQFMIFDMHHLITDGSSMGIIIQDYIQLAQGNILAQLPFQYPDFAVWHNTYIQSESYHQHQSYWLARYQGDIPVTNLACDYPRPSMQSFVGKRQFAQLNQTVMGQLEQLATQNNITLFSLLLACTRIFLAKHGAGEDIVIGTPVTGRSLLETQNQVGMFVNTLALRHSIDTNATLVDNFKQHHHQLLQDFDHQDYTYEDLVDALNLERLPDRNPLFDVCFVLQNEDMGLDHDDVINTIDIDPGTSKFDLTILCRKDKHGLKIDFEYCQALWSDVTIAYWLGRFANLLDKLVSQNLLQQNVDDISLLSPDENDLLLNQWVNTQNNYPAEQSLSTLFEKQAEKNPQKIALIFGEQQLSYQTLNIKANRLANYLIQQDVKPNDLVALFFTPSVEMIVSILAVLKTGAAYVPLDTNNPQERNQAIIDDCQAKHIIYHAEQTELSAIEPVLATTIQAIDLATKCLEDCAENNPALPLNGELTAYVMYTSGTTGVPKGVVVPQRSVTRVVCDTNYLHLNSNDTCLLISNYAFDGSILDIYGALLNGGQLVVMPKAEITKLDRLSQVIKKHQVTSLFATTSFFNVMVDNLLDQLQSVRYLMFGGEAASLKHVTKAFNLLGAGKLINGYGPTESTVFAITHTVDEIDPELTSLPIGKPLSNTHIYILDDALKPVPLNTPGQIYIGGAGVAKGYLNRQDLTQEKFIANPFIKGDVIYKTGDLAKWTYQGDVIYLGRADNQIKVRGFRIELEEIRTAILALPEIQQCIITTNSDTENNTSKNITSFDAYVVVDDVDGFKPGKLKEQLLSRLPAYMIPRAITPVEQFYLNQNAKVDTKRLPDPLIQESEITEAETDNEKLLVNVWREVLNREEISTTDNFFSLGGDSIKGIQIIAKLQEQGYTIEMSDIFQYPTIVDIASQLKQQQKLEIDQSPVTGNLAINPIQQAFLNETDSFSYQHFNQSLYLKLTTLPQAEQLQLAFSRLIIHHDALRTQWVIQNGQWQANILPIDQASVEFYHCQSDSEIESFIKKLQSSLVIEDARLINVGLINTPNEKAICIAIHHLVVDVISWNILIEDLRELLGQIVDKDVINIDQLTLPQKTHSFQFWNQQLVEQAQQVTRNNLNQYWLDCEQMCQQIKAPFAIQPQGTISDAFEKTYRFNSQQTSLLLDKANESFSTETQHLILLALASALSDWKETQHLIIELESHGREFMADNIDISRTVGWFTCAFPVLLSVNSRGGDTSNLDDAVVQIKESIRTAQKYNRQFGLYQYLTCKDGLNQPLGKKLPLAISGQIGFNFLGLQESAESNAKESVQAVSRLITSAPDMPLNKALDIVASIQNEQLVLEVLADGCRLTGNDVDLFWQHFSQSLDNIIHYCVEHQQVEKTASDFSAKDLAQSELEDIYDDLDIF</sequence>
<dbReference type="Gene3D" id="3.30.559.10">
    <property type="entry name" value="Chloramphenicol acetyltransferase-like domain"/>
    <property type="match status" value="2"/>
</dbReference>
<dbReference type="InterPro" id="IPR045851">
    <property type="entry name" value="AMP-bd_C_sf"/>
</dbReference>
<dbReference type="SUPFAM" id="SSF53901">
    <property type="entry name" value="Thiolase-like"/>
    <property type="match status" value="1"/>
</dbReference>
<dbReference type="PROSITE" id="PS52004">
    <property type="entry name" value="KS3_2"/>
    <property type="match status" value="1"/>
</dbReference>
<dbReference type="InterPro" id="IPR020806">
    <property type="entry name" value="PKS_PP-bd"/>
</dbReference>
<dbReference type="Gene3D" id="3.40.50.980">
    <property type="match status" value="2"/>
</dbReference>
<dbReference type="PANTHER" id="PTHR45527:SF1">
    <property type="entry name" value="FATTY ACID SYNTHASE"/>
    <property type="match status" value="1"/>
</dbReference>
<dbReference type="Gene3D" id="1.10.1240.100">
    <property type="match status" value="1"/>
</dbReference>
<dbReference type="Gene3D" id="3.30.559.30">
    <property type="entry name" value="Nonribosomal peptide synthetase, condensation domain"/>
    <property type="match status" value="2"/>
</dbReference>
<proteinExistence type="predicted"/>
<protein>
    <submittedName>
        <fullName evidence="1">Amino acid adenylation domain-containing protein</fullName>
    </submittedName>
</protein>
<dbReference type="PROSITE" id="PS00455">
    <property type="entry name" value="AMP_BINDING"/>
    <property type="match status" value="1"/>
</dbReference>
<dbReference type="InterPro" id="IPR000873">
    <property type="entry name" value="AMP-dep_synth/lig_dom"/>
</dbReference>
<dbReference type="InterPro" id="IPR016039">
    <property type="entry name" value="Thiolase-like"/>
</dbReference>
<name>A0ABV2BUA8_9GAMM</name>
<dbReference type="Gene3D" id="3.40.47.10">
    <property type="match status" value="1"/>
</dbReference>
<dbReference type="Pfam" id="PF00668">
    <property type="entry name" value="Condensation"/>
    <property type="match status" value="2"/>
</dbReference>
<dbReference type="InterPro" id="IPR010071">
    <property type="entry name" value="AA_adenyl_dom"/>
</dbReference>
<dbReference type="Gene3D" id="1.10.1200.10">
    <property type="entry name" value="ACP-like"/>
    <property type="match status" value="1"/>
</dbReference>
<dbReference type="InterPro" id="IPR006162">
    <property type="entry name" value="Ppantetheine_attach_site"/>
</dbReference>
<dbReference type="PANTHER" id="PTHR45527">
    <property type="entry name" value="NONRIBOSOMAL PEPTIDE SYNTHETASE"/>
    <property type="match status" value="1"/>
</dbReference>
<dbReference type="Pfam" id="PF22621">
    <property type="entry name" value="CurL-like_PKS_C"/>
    <property type="match status" value="1"/>
</dbReference>
<dbReference type="Pfam" id="PF00501">
    <property type="entry name" value="AMP-binding"/>
    <property type="match status" value="1"/>
</dbReference>
<dbReference type="NCBIfam" id="TIGR01733">
    <property type="entry name" value="AA-adenyl-dom"/>
    <property type="match status" value="1"/>
</dbReference>
<dbReference type="InterPro" id="IPR036736">
    <property type="entry name" value="ACP-like_sf"/>
</dbReference>
<dbReference type="CDD" id="cd12117">
    <property type="entry name" value="A_NRPS_Srf_like"/>
    <property type="match status" value="1"/>
</dbReference>